<evidence type="ECO:0000313" key="2">
    <source>
        <dbReference type="Proteomes" id="UP000028725"/>
    </source>
</evidence>
<name>A0A085WGJ9_9BACT</name>
<comment type="caution">
    <text evidence="1">The sequence shown here is derived from an EMBL/GenBank/DDBJ whole genome shotgun (WGS) entry which is preliminary data.</text>
</comment>
<gene>
    <name evidence="1" type="ORF">DB31_9026</name>
</gene>
<proteinExistence type="predicted"/>
<organism evidence="1 2">
    <name type="scientific">Hyalangium minutum</name>
    <dbReference type="NCBI Taxonomy" id="394096"/>
    <lineage>
        <taxon>Bacteria</taxon>
        <taxon>Pseudomonadati</taxon>
        <taxon>Myxococcota</taxon>
        <taxon>Myxococcia</taxon>
        <taxon>Myxococcales</taxon>
        <taxon>Cystobacterineae</taxon>
        <taxon>Archangiaceae</taxon>
        <taxon>Hyalangium</taxon>
    </lineage>
</organism>
<accession>A0A085WGJ9</accession>
<dbReference type="EMBL" id="JMCB01000009">
    <property type="protein sequence ID" value="KFE66812.1"/>
    <property type="molecule type" value="Genomic_DNA"/>
</dbReference>
<sequence length="215" mass="22661">MNRRLLGMLVAASLMAACETEQPPIGCPVQSLTWAVTYKPKGPSSCPVKAGEQLGIQKFSTPTGEEQLSIKPATLVALDERDPERLAYSIGALAKEADAEGFCSATVGTAEKQAPATADLPATSITYAWSNVRILALPLAPGTQMVADLTYTEDGCTAEYEVWGMWPGDVDCANEAGEPDNGICANAGGINPDFSTVCDPTQLRCVPAKRPPSLR</sequence>
<dbReference type="OrthoDB" id="5504984at2"/>
<evidence type="ECO:0000313" key="1">
    <source>
        <dbReference type="EMBL" id="KFE66812.1"/>
    </source>
</evidence>
<reference evidence="1 2" key="1">
    <citation type="submission" date="2014-04" db="EMBL/GenBank/DDBJ databases">
        <title>Genome assembly of Hyalangium minutum DSM 14724.</title>
        <authorList>
            <person name="Sharma G."/>
            <person name="Subramanian S."/>
        </authorList>
    </citation>
    <scope>NUCLEOTIDE SEQUENCE [LARGE SCALE GENOMIC DNA]</scope>
    <source>
        <strain evidence="1 2">DSM 14724</strain>
    </source>
</reference>
<keyword evidence="1" id="KW-0449">Lipoprotein</keyword>
<dbReference type="RefSeq" id="WP_044191868.1">
    <property type="nucleotide sequence ID" value="NZ_JMCB01000009.1"/>
</dbReference>
<dbReference type="PROSITE" id="PS51257">
    <property type="entry name" value="PROKAR_LIPOPROTEIN"/>
    <property type="match status" value="1"/>
</dbReference>
<dbReference type="STRING" id="394096.DB31_9026"/>
<keyword evidence="2" id="KW-1185">Reference proteome</keyword>
<protein>
    <submittedName>
        <fullName evidence="1">Putative lipoprotein MlpA</fullName>
    </submittedName>
</protein>
<dbReference type="AlphaFoldDB" id="A0A085WGJ9"/>
<dbReference type="Proteomes" id="UP000028725">
    <property type="component" value="Unassembled WGS sequence"/>
</dbReference>